<feature type="compositionally biased region" description="Basic and acidic residues" evidence="1">
    <location>
        <begin position="90"/>
        <end position="109"/>
    </location>
</feature>
<name>A0A699SAC7_TANCI</name>
<feature type="region of interest" description="Disordered" evidence="1">
    <location>
        <begin position="75"/>
        <end position="123"/>
    </location>
</feature>
<gene>
    <name evidence="2" type="ORF">Tci_866503</name>
    <name evidence="3" type="ORF">Tci_866529</name>
</gene>
<feature type="compositionally biased region" description="Basic residues" evidence="1">
    <location>
        <begin position="110"/>
        <end position="119"/>
    </location>
</feature>
<accession>A0A699SAC7</accession>
<proteinExistence type="predicted"/>
<evidence type="ECO:0000256" key="1">
    <source>
        <dbReference type="SAM" id="MobiDB-lite"/>
    </source>
</evidence>
<evidence type="ECO:0000313" key="2">
    <source>
        <dbReference type="EMBL" id="GFC94533.1"/>
    </source>
</evidence>
<dbReference type="EMBL" id="BKCJ011149383">
    <property type="protein sequence ID" value="GFC94559.1"/>
    <property type="molecule type" value="Genomic_DNA"/>
</dbReference>
<comment type="caution">
    <text evidence="3">The sequence shown here is derived from an EMBL/GenBank/DDBJ whole genome shotgun (WGS) entry which is preliminary data.</text>
</comment>
<feature type="non-terminal residue" evidence="3">
    <location>
        <position position="1"/>
    </location>
</feature>
<dbReference type="EMBL" id="BKCJ011149240">
    <property type="protein sequence ID" value="GFC94533.1"/>
    <property type="molecule type" value="Genomic_DNA"/>
</dbReference>
<protein>
    <submittedName>
        <fullName evidence="3">Uncharacterized protein</fullName>
    </submittedName>
</protein>
<dbReference type="AlphaFoldDB" id="A0A699SAC7"/>
<reference evidence="3" key="1">
    <citation type="journal article" date="2019" name="Sci. Rep.">
        <title>Draft genome of Tanacetum cinerariifolium, the natural source of mosquito coil.</title>
        <authorList>
            <person name="Yamashiro T."/>
            <person name="Shiraishi A."/>
            <person name="Satake H."/>
            <person name="Nakayama K."/>
        </authorList>
    </citation>
    <scope>NUCLEOTIDE SEQUENCE</scope>
</reference>
<evidence type="ECO:0000313" key="3">
    <source>
        <dbReference type="EMBL" id="GFC94559.1"/>
    </source>
</evidence>
<organism evidence="3">
    <name type="scientific">Tanacetum cinerariifolium</name>
    <name type="common">Dalmatian daisy</name>
    <name type="synonym">Chrysanthemum cinerariifolium</name>
    <dbReference type="NCBI Taxonomy" id="118510"/>
    <lineage>
        <taxon>Eukaryota</taxon>
        <taxon>Viridiplantae</taxon>
        <taxon>Streptophyta</taxon>
        <taxon>Embryophyta</taxon>
        <taxon>Tracheophyta</taxon>
        <taxon>Spermatophyta</taxon>
        <taxon>Magnoliopsida</taxon>
        <taxon>eudicotyledons</taxon>
        <taxon>Gunneridae</taxon>
        <taxon>Pentapetalae</taxon>
        <taxon>asterids</taxon>
        <taxon>campanulids</taxon>
        <taxon>Asterales</taxon>
        <taxon>Asteraceae</taxon>
        <taxon>Asteroideae</taxon>
        <taxon>Anthemideae</taxon>
        <taxon>Anthemidinae</taxon>
        <taxon>Tanacetum</taxon>
    </lineage>
</organism>
<sequence length="146" mass="16790">KPKVLAPGMYVIDVELIPPRNRNNKEVHLDYLRHLKESVGTLREIVKEDFNKKDRKIAIALLNRKKRVTFVEPGVKDATTVSGSKPRSTTKKDRTLPAKSDKKKVEDHSRNKKSRVKQKNRVDSSISYKRTVINSISNYVCKTCNM</sequence>